<dbReference type="AlphaFoldDB" id="A0A5J4KMN0"/>
<organism evidence="4 5">
    <name type="scientific">Dictyobacter vulcani</name>
    <dbReference type="NCBI Taxonomy" id="2607529"/>
    <lineage>
        <taxon>Bacteria</taxon>
        <taxon>Bacillati</taxon>
        <taxon>Chloroflexota</taxon>
        <taxon>Ktedonobacteria</taxon>
        <taxon>Ktedonobacterales</taxon>
        <taxon>Dictyobacteraceae</taxon>
        <taxon>Dictyobacter</taxon>
    </lineage>
</organism>
<dbReference type="RefSeq" id="WP_233097658.1">
    <property type="nucleotide sequence ID" value="NZ_BKZW01000001.1"/>
</dbReference>
<evidence type="ECO:0000313" key="5">
    <source>
        <dbReference type="Proteomes" id="UP000326912"/>
    </source>
</evidence>
<reference evidence="4 5" key="1">
    <citation type="submission" date="2019-10" db="EMBL/GenBank/DDBJ databases">
        <title>Dictyobacter vulcani sp. nov., within the class Ktedonobacteria, isolated from soil of volcanic Mt. Zao.</title>
        <authorList>
            <person name="Zheng Y."/>
            <person name="Wang C.M."/>
            <person name="Sakai Y."/>
            <person name="Abe K."/>
            <person name="Yokota A."/>
            <person name="Yabe S."/>
        </authorList>
    </citation>
    <scope>NUCLEOTIDE SEQUENCE [LARGE SCALE GENOMIC DNA]</scope>
    <source>
        <strain evidence="4 5">W12</strain>
    </source>
</reference>
<dbReference type="Proteomes" id="UP000326912">
    <property type="component" value="Unassembled WGS sequence"/>
</dbReference>
<proteinExistence type="predicted"/>
<gene>
    <name evidence="4" type="ORF">KDW_18490</name>
</gene>
<accession>A0A5J4KMN0</accession>
<feature type="domain" description="Cas12f1-like TNB" evidence="3">
    <location>
        <begin position="347"/>
        <end position="421"/>
    </location>
</feature>
<protein>
    <recommendedName>
        <fullName evidence="3">Cas12f1-like TNB domain-containing protein</fullName>
    </recommendedName>
</protein>
<dbReference type="Pfam" id="PF07282">
    <property type="entry name" value="Cas12f1-like_TNB"/>
    <property type="match status" value="1"/>
</dbReference>
<feature type="region of interest" description="Disordered" evidence="2">
    <location>
        <begin position="425"/>
        <end position="504"/>
    </location>
</feature>
<dbReference type="InterPro" id="IPR010095">
    <property type="entry name" value="Cas12f1-like_TNB"/>
</dbReference>
<sequence length="504" mass="56452">MAKATKTITQAMQYPSRYAAWFTTTQALFNTVASFYFEVITAHEQVLLLSSHKALHALETLTHATEENPDPVMPLDAIAPQVPALFRRAAIHAALGSAHAFETSLQKWRARKEKAALKKKRFTEHPPVPPRTWNRSPTFYKGQWKGRTASSILLKLWTGARWIWVNVRLLSRDLPNGYEPGSPSLVRHGSHWRLHTPVEKTFTSPGKVAVQLAHAQTRICAIDLNLDHHLAVCTIQTADGSTVATTFLSGGKRVNGRRKWLLGRIARNRRKTGILAENQHDNVALWEKIRHVDEQVAHLISARIVHFARQHQASVLVFEHLGKLKPQKGRYSRRGNSKRAFWMKGRIFTNAKYKAWNEGMITSRVNPRNTSRECARCHGLIVRYHAKQGPEPAGYTPGAPLAWCPACGMKGHADRNASLVIGQRLRTRAHHQEKPRAPLLGTGERDEKSSGVVRSQDANSKGGPSRRRARRHGTGKGHGTAHEDHARMVAPSAIPRPLPLFSES</sequence>
<comment type="caution">
    <text evidence="4">The sequence shown here is derived from an EMBL/GenBank/DDBJ whole genome shotgun (WGS) entry which is preliminary data.</text>
</comment>
<name>A0A5J4KMN0_9CHLR</name>
<keyword evidence="5" id="KW-1185">Reference proteome</keyword>
<evidence type="ECO:0000313" key="4">
    <source>
        <dbReference type="EMBL" id="GER87687.1"/>
    </source>
</evidence>
<evidence type="ECO:0000256" key="2">
    <source>
        <dbReference type="SAM" id="MobiDB-lite"/>
    </source>
</evidence>
<feature type="compositionally biased region" description="Basic residues" evidence="2">
    <location>
        <begin position="464"/>
        <end position="475"/>
    </location>
</feature>
<dbReference type="EMBL" id="BKZW01000001">
    <property type="protein sequence ID" value="GER87687.1"/>
    <property type="molecule type" value="Genomic_DNA"/>
</dbReference>
<keyword evidence="1" id="KW-0238">DNA-binding</keyword>
<evidence type="ECO:0000256" key="1">
    <source>
        <dbReference type="ARBA" id="ARBA00023125"/>
    </source>
</evidence>
<evidence type="ECO:0000259" key="3">
    <source>
        <dbReference type="Pfam" id="PF07282"/>
    </source>
</evidence>
<dbReference type="GO" id="GO:0003677">
    <property type="term" value="F:DNA binding"/>
    <property type="evidence" value="ECO:0007669"/>
    <property type="project" value="UniProtKB-KW"/>
</dbReference>